<keyword evidence="7 9" id="KW-0472">Membrane</keyword>
<feature type="transmembrane region" description="Helical" evidence="9">
    <location>
        <begin position="210"/>
        <end position="232"/>
    </location>
</feature>
<proteinExistence type="predicted"/>
<evidence type="ECO:0000256" key="7">
    <source>
        <dbReference type="ARBA" id="ARBA00023136"/>
    </source>
</evidence>
<dbReference type="GO" id="GO:0004930">
    <property type="term" value="F:G protein-coupled receptor activity"/>
    <property type="evidence" value="ECO:0007669"/>
    <property type="project" value="InterPro"/>
</dbReference>
<dbReference type="AlphaFoldDB" id="A0AAV3AK12"/>
<dbReference type="Pfam" id="PF13853">
    <property type="entry name" value="7tm_4"/>
    <property type="match status" value="2"/>
</dbReference>
<evidence type="ECO:0000256" key="4">
    <source>
        <dbReference type="ARBA" id="ARBA00022692"/>
    </source>
</evidence>
<feature type="domain" description="G-protein coupled receptors family 1 profile" evidence="10">
    <location>
        <begin position="41"/>
        <end position="71"/>
    </location>
</feature>
<dbReference type="PROSITE" id="PS50262">
    <property type="entry name" value="G_PROTEIN_RECEP_F1_2"/>
    <property type="match status" value="2"/>
</dbReference>
<keyword evidence="3" id="KW-0716">Sensory transduction</keyword>
<comment type="subcellular location">
    <subcellularLocation>
        <location evidence="1">Cell membrane</location>
        <topology evidence="1">Multi-pass membrane protein</topology>
    </subcellularLocation>
</comment>
<dbReference type="InterPro" id="IPR000725">
    <property type="entry name" value="Olfact_rcpt"/>
</dbReference>
<comment type="caution">
    <text evidence="11">The sequence shown here is derived from an EMBL/GenBank/DDBJ whole genome shotgun (WGS) entry which is preliminary data.</text>
</comment>
<dbReference type="PRINTS" id="PR00237">
    <property type="entry name" value="GPCRRHODOPSN"/>
</dbReference>
<dbReference type="Gene3D" id="1.20.1070.10">
    <property type="entry name" value="Rhodopsin 7-helix transmembrane proteins"/>
    <property type="match status" value="2"/>
</dbReference>
<name>A0AAV3AK12_PYXAD</name>
<keyword evidence="2" id="KW-1003">Cell membrane</keyword>
<keyword evidence="4 9" id="KW-0812">Transmembrane</keyword>
<evidence type="ECO:0000256" key="8">
    <source>
        <dbReference type="ARBA" id="ARBA00023224"/>
    </source>
</evidence>
<keyword evidence="6 9" id="KW-1133">Transmembrane helix</keyword>
<sequence length="276" mass="31043">MEVKNWTIATELILLGFSKDPMANIFLFLLFSIIYLLTVGGNCVIIYVIIVNTHLHTPMYLFLCNLSFIDLSNTSSAVPKLLIDLFSVQRRISLNACLLQLNVLLLIGATECQLLALTGFVWIFSFITVIMPSFGLPITLCYPNKINHFMCEVLPVIKLSCDDTYIKEIVIFSFSLFSLLPPFLFILTSYICIIMAIIKIPSVGQSKASSTCTSHITVVALYYGTGMVTYFRPFSNDSSNQEKYVSIFYVVIAPMLNPLIYSLNNAEVKKSLKKLF</sequence>
<dbReference type="SUPFAM" id="SSF81321">
    <property type="entry name" value="Family A G protein-coupled receptor-like"/>
    <property type="match status" value="1"/>
</dbReference>
<evidence type="ECO:0000256" key="3">
    <source>
        <dbReference type="ARBA" id="ARBA00022606"/>
    </source>
</evidence>
<organism evidence="11 12">
    <name type="scientific">Pyxicephalus adspersus</name>
    <name type="common">African bullfrog</name>
    <dbReference type="NCBI Taxonomy" id="30357"/>
    <lineage>
        <taxon>Eukaryota</taxon>
        <taxon>Metazoa</taxon>
        <taxon>Chordata</taxon>
        <taxon>Craniata</taxon>
        <taxon>Vertebrata</taxon>
        <taxon>Euteleostomi</taxon>
        <taxon>Amphibia</taxon>
        <taxon>Batrachia</taxon>
        <taxon>Anura</taxon>
        <taxon>Neobatrachia</taxon>
        <taxon>Ranoidea</taxon>
        <taxon>Pyxicephalidae</taxon>
        <taxon>Pyxicephalinae</taxon>
        <taxon>Pyxicephalus</taxon>
    </lineage>
</organism>
<evidence type="ECO:0000259" key="10">
    <source>
        <dbReference type="PROSITE" id="PS50262"/>
    </source>
</evidence>
<evidence type="ECO:0000256" key="2">
    <source>
        <dbReference type="ARBA" id="ARBA00022475"/>
    </source>
</evidence>
<feature type="transmembrane region" description="Helical" evidence="9">
    <location>
        <begin position="114"/>
        <end position="134"/>
    </location>
</feature>
<feature type="transmembrane region" description="Helical" evidence="9">
    <location>
        <begin position="244"/>
        <end position="264"/>
    </location>
</feature>
<dbReference type="InterPro" id="IPR017452">
    <property type="entry name" value="GPCR_Rhodpsn_7TM"/>
</dbReference>
<reference evidence="11" key="1">
    <citation type="thesis" date="2020" institute="ProQuest LLC" country="789 East Eisenhower Parkway, Ann Arbor, MI, USA">
        <title>Comparative Genomics and Chromosome Evolution.</title>
        <authorList>
            <person name="Mudd A.B."/>
        </authorList>
    </citation>
    <scope>NUCLEOTIDE SEQUENCE</scope>
    <source>
        <strain evidence="11">1538</strain>
        <tissue evidence="11">Blood</tissue>
    </source>
</reference>
<dbReference type="GO" id="GO:0004984">
    <property type="term" value="F:olfactory receptor activity"/>
    <property type="evidence" value="ECO:0007669"/>
    <property type="project" value="InterPro"/>
</dbReference>
<feature type="domain" description="G-protein coupled receptors family 1 profile" evidence="10">
    <location>
        <begin position="81"/>
        <end position="261"/>
    </location>
</feature>
<dbReference type="PANTHER" id="PTHR26453">
    <property type="entry name" value="OLFACTORY RECEPTOR"/>
    <property type="match status" value="1"/>
</dbReference>
<evidence type="ECO:0000256" key="5">
    <source>
        <dbReference type="ARBA" id="ARBA00022725"/>
    </source>
</evidence>
<evidence type="ECO:0000313" key="11">
    <source>
        <dbReference type="EMBL" id="DBA25548.1"/>
    </source>
</evidence>
<evidence type="ECO:0000313" key="12">
    <source>
        <dbReference type="Proteomes" id="UP001181693"/>
    </source>
</evidence>
<keyword evidence="5" id="KW-0552">Olfaction</keyword>
<gene>
    <name evidence="11" type="ORF">GDO54_009924</name>
</gene>
<keyword evidence="12" id="KW-1185">Reference proteome</keyword>
<feature type="transmembrane region" description="Helical" evidence="9">
    <location>
        <begin position="169"/>
        <end position="198"/>
    </location>
</feature>
<evidence type="ECO:0000256" key="6">
    <source>
        <dbReference type="ARBA" id="ARBA00022989"/>
    </source>
</evidence>
<dbReference type="EMBL" id="DYDO01000004">
    <property type="protein sequence ID" value="DBA25548.1"/>
    <property type="molecule type" value="Genomic_DNA"/>
</dbReference>
<keyword evidence="8" id="KW-0807">Transducer</keyword>
<accession>A0AAV3AK12</accession>
<dbReference type="Proteomes" id="UP001181693">
    <property type="component" value="Unassembled WGS sequence"/>
</dbReference>
<dbReference type="GO" id="GO:0005886">
    <property type="term" value="C:plasma membrane"/>
    <property type="evidence" value="ECO:0007669"/>
    <property type="project" value="UniProtKB-SubCell"/>
</dbReference>
<evidence type="ECO:0000256" key="1">
    <source>
        <dbReference type="ARBA" id="ARBA00004651"/>
    </source>
</evidence>
<protein>
    <recommendedName>
        <fullName evidence="10">G-protein coupled receptors family 1 profile domain-containing protein</fullName>
    </recommendedName>
</protein>
<feature type="transmembrane region" description="Helical" evidence="9">
    <location>
        <begin position="25"/>
        <end position="50"/>
    </location>
</feature>
<evidence type="ECO:0000256" key="9">
    <source>
        <dbReference type="SAM" id="Phobius"/>
    </source>
</evidence>
<dbReference type="InterPro" id="IPR000276">
    <property type="entry name" value="GPCR_Rhodpsn"/>
</dbReference>